<evidence type="ECO:0000313" key="9">
    <source>
        <dbReference type="Proteomes" id="UP000094329"/>
    </source>
</evidence>
<dbReference type="Gene3D" id="1.10.3730.10">
    <property type="entry name" value="ProC C-terminal domain-like"/>
    <property type="match status" value="1"/>
</dbReference>
<keyword evidence="4" id="KW-0641">Proline biosynthesis</keyword>
<keyword evidence="2 4" id="KW-0521">NADP</keyword>
<dbReference type="InterPro" id="IPR000304">
    <property type="entry name" value="Pyrroline-COOH_reductase"/>
</dbReference>
<dbReference type="NCBIfam" id="TIGR00112">
    <property type="entry name" value="proC"/>
    <property type="match status" value="1"/>
</dbReference>
<sequence length="275" mass="29650">MQKMIGFIGGGNMTRSLVAGLIADGYPAKNIWVADRNVDKCELLIEQFAIHAVTGINQVIDQVEIVVLSVKPQGLKVVVKEYAELIRQKESLVVSVATGIPMQALQSWFGAQVPVIRAMPNTPALIRSGVTGLYAGENITEQQREDAESLMRAVGLAVWVSSEAEFDALLSLSGCGPAYIFLVIEAMAKAGVKIGLEEKSANLLAIQTTLGAARMALESDEGVDRLRQRVMSKGGATAEGVKVLEQEGIAKMFENTLRAAKERVQQISFEFGQES</sequence>
<proteinExistence type="inferred from homology"/>
<evidence type="ECO:0000313" key="8">
    <source>
        <dbReference type="EMBL" id="ODN43099.1"/>
    </source>
</evidence>
<evidence type="ECO:0000259" key="6">
    <source>
        <dbReference type="Pfam" id="PF03807"/>
    </source>
</evidence>
<dbReference type="Pfam" id="PF03807">
    <property type="entry name" value="F420_oxidored"/>
    <property type="match status" value="1"/>
</dbReference>
<accession>A0ABX3A2J2</accession>
<dbReference type="PIRSF" id="PIRSF000193">
    <property type="entry name" value="Pyrrol-5-carb_rd"/>
    <property type="match status" value="1"/>
</dbReference>
<dbReference type="SUPFAM" id="SSF51735">
    <property type="entry name" value="NAD(P)-binding Rossmann-fold domains"/>
    <property type="match status" value="1"/>
</dbReference>
<evidence type="ECO:0000256" key="5">
    <source>
        <dbReference type="NCBIfam" id="TIGR00112"/>
    </source>
</evidence>
<keyword evidence="4" id="KW-0028">Amino-acid biosynthesis</keyword>
<dbReference type="EMBL" id="MDTU01000001">
    <property type="protein sequence ID" value="ODN43099.1"/>
    <property type="molecule type" value="Genomic_DNA"/>
</dbReference>
<comment type="caution">
    <text evidence="8">The sequence shown here is derived from an EMBL/GenBank/DDBJ whole genome shotgun (WGS) entry which is preliminary data.</text>
</comment>
<evidence type="ECO:0000256" key="3">
    <source>
        <dbReference type="ARBA" id="ARBA00023002"/>
    </source>
</evidence>
<dbReference type="PANTHER" id="PTHR11645:SF0">
    <property type="entry name" value="PYRROLINE-5-CARBOXYLATE REDUCTASE 3"/>
    <property type="match status" value="1"/>
</dbReference>
<keyword evidence="3 4" id="KW-0560">Oxidoreductase</keyword>
<reference evidence="8 9" key="1">
    <citation type="submission" date="2016-08" db="EMBL/GenBank/DDBJ databases">
        <title>Draft genome sequence of Candidatus Piscirickettsia litoralis, from seawater.</title>
        <authorList>
            <person name="Wan X."/>
            <person name="Lee A.J."/>
            <person name="Hou S."/>
            <person name="Donachie S.P."/>
        </authorList>
    </citation>
    <scope>NUCLEOTIDE SEQUENCE [LARGE SCALE GENOMIC DNA]</scope>
    <source>
        <strain evidence="8 9">Y2</strain>
    </source>
</reference>
<dbReference type="InterPro" id="IPR008927">
    <property type="entry name" value="6-PGluconate_DH-like_C_sf"/>
</dbReference>
<comment type="pathway">
    <text evidence="4">Amino-acid biosynthesis; L-proline biosynthesis; L-proline from L-glutamate 5-semialdehyde: step 1/1.</text>
</comment>
<evidence type="ECO:0000256" key="2">
    <source>
        <dbReference type="ARBA" id="ARBA00022857"/>
    </source>
</evidence>
<name>A0ABX3A2J2_9GAMM</name>
<keyword evidence="4" id="KW-0963">Cytoplasm</keyword>
<dbReference type="RefSeq" id="WP_069312897.1">
    <property type="nucleotide sequence ID" value="NZ_MDTU01000001.1"/>
</dbReference>
<organism evidence="8 9">
    <name type="scientific">Piscirickettsia litoralis</name>
    <dbReference type="NCBI Taxonomy" id="1891921"/>
    <lineage>
        <taxon>Bacteria</taxon>
        <taxon>Pseudomonadati</taxon>
        <taxon>Pseudomonadota</taxon>
        <taxon>Gammaproteobacteria</taxon>
        <taxon>Thiotrichales</taxon>
        <taxon>Piscirickettsiaceae</taxon>
        <taxon>Piscirickettsia</taxon>
    </lineage>
</organism>
<dbReference type="EC" id="1.5.1.2" evidence="4 5"/>
<comment type="similarity">
    <text evidence="1 4">Belongs to the pyrroline-5-carboxylate reductase family.</text>
</comment>
<comment type="function">
    <text evidence="4">Catalyzes the reduction of 1-pyrroline-5-carboxylate (PCA) to L-proline.</text>
</comment>
<comment type="catalytic activity">
    <reaction evidence="4">
        <text>L-proline + NAD(+) = (S)-1-pyrroline-5-carboxylate + NADH + 2 H(+)</text>
        <dbReference type="Rhea" id="RHEA:14105"/>
        <dbReference type="ChEBI" id="CHEBI:15378"/>
        <dbReference type="ChEBI" id="CHEBI:17388"/>
        <dbReference type="ChEBI" id="CHEBI:57540"/>
        <dbReference type="ChEBI" id="CHEBI:57945"/>
        <dbReference type="ChEBI" id="CHEBI:60039"/>
        <dbReference type="EC" id="1.5.1.2"/>
    </reaction>
</comment>
<comment type="catalytic activity">
    <reaction evidence="4">
        <text>L-proline + NADP(+) = (S)-1-pyrroline-5-carboxylate + NADPH + 2 H(+)</text>
        <dbReference type="Rhea" id="RHEA:14109"/>
        <dbReference type="ChEBI" id="CHEBI:15378"/>
        <dbReference type="ChEBI" id="CHEBI:17388"/>
        <dbReference type="ChEBI" id="CHEBI:57783"/>
        <dbReference type="ChEBI" id="CHEBI:58349"/>
        <dbReference type="ChEBI" id="CHEBI:60039"/>
        <dbReference type="EC" id="1.5.1.2"/>
    </reaction>
</comment>
<dbReference type="HAMAP" id="MF_01925">
    <property type="entry name" value="P5C_reductase"/>
    <property type="match status" value="1"/>
</dbReference>
<evidence type="ECO:0000259" key="7">
    <source>
        <dbReference type="Pfam" id="PF14748"/>
    </source>
</evidence>
<feature type="domain" description="Pyrroline-5-carboxylate reductase dimerisation" evidence="7">
    <location>
        <begin position="163"/>
        <end position="266"/>
    </location>
</feature>
<dbReference type="InterPro" id="IPR029036">
    <property type="entry name" value="P5CR_dimer"/>
</dbReference>
<feature type="domain" description="Pyrroline-5-carboxylate reductase catalytic N-terminal" evidence="6">
    <location>
        <begin position="5"/>
        <end position="98"/>
    </location>
</feature>
<keyword evidence="9" id="KW-1185">Reference proteome</keyword>
<dbReference type="Gene3D" id="3.40.50.720">
    <property type="entry name" value="NAD(P)-binding Rossmann-like Domain"/>
    <property type="match status" value="1"/>
</dbReference>
<dbReference type="SUPFAM" id="SSF48179">
    <property type="entry name" value="6-phosphogluconate dehydrogenase C-terminal domain-like"/>
    <property type="match status" value="1"/>
</dbReference>
<evidence type="ECO:0000256" key="4">
    <source>
        <dbReference type="HAMAP-Rule" id="MF_01925"/>
    </source>
</evidence>
<gene>
    <name evidence="4" type="primary">proC</name>
    <name evidence="8" type="ORF">BGC07_09445</name>
</gene>
<dbReference type="InterPro" id="IPR036291">
    <property type="entry name" value="NAD(P)-bd_dom_sf"/>
</dbReference>
<dbReference type="PANTHER" id="PTHR11645">
    <property type="entry name" value="PYRROLINE-5-CARBOXYLATE REDUCTASE"/>
    <property type="match status" value="1"/>
</dbReference>
<protein>
    <recommendedName>
        <fullName evidence="4 5">Pyrroline-5-carboxylate reductase</fullName>
        <shortName evidence="4">P5C reductase</shortName>
        <shortName evidence="4">P5CR</shortName>
        <ecNumber evidence="4 5">1.5.1.2</ecNumber>
    </recommendedName>
    <alternativeName>
        <fullName evidence="4">PCA reductase</fullName>
    </alternativeName>
</protein>
<dbReference type="Pfam" id="PF14748">
    <property type="entry name" value="P5CR_dimer"/>
    <property type="match status" value="1"/>
</dbReference>
<evidence type="ECO:0000256" key="1">
    <source>
        <dbReference type="ARBA" id="ARBA00005525"/>
    </source>
</evidence>
<dbReference type="Proteomes" id="UP000094329">
    <property type="component" value="Unassembled WGS sequence"/>
</dbReference>
<comment type="subcellular location">
    <subcellularLocation>
        <location evidence="4">Cytoplasm</location>
    </subcellularLocation>
</comment>
<dbReference type="InterPro" id="IPR028939">
    <property type="entry name" value="P5C_Rdtase_cat_N"/>
</dbReference>